<dbReference type="GO" id="GO:0004499">
    <property type="term" value="F:N,N-dimethylaniline monooxygenase activity"/>
    <property type="evidence" value="ECO:0007669"/>
    <property type="project" value="InterPro"/>
</dbReference>
<dbReference type="AlphaFoldDB" id="A0A4T0C226"/>
<sequence>MQKRRTIMPSITVLQPNGAEVSHKTLVEKAPPLVELDTSQDDWVYPYPTDFKIHEHPVDEIRELKVAVIGAGLAGIIAGALLPAKVPGINLTILEKNEDLVLYFPCSISACANMIKGGTWYENIYPGVRCDIPAHVYQSTFSPNPHWSEEYAQGAEIRNYWQNVAKKHDVYSKVRLQTKVLGAYWEPERSQWRVETKDLKSGEETKEHFDFLVPAIGHFNEWKLPDIPGIEKFQGHLRHSSNWDPTFDPEGKRIATIGNGASGIQITPELQKVASHVDHYARSRTWIAGAFSPDAKDRQSTPMYIAQEQLKSFSDPKVYLEYRKKLEGSFWRNFDAQLRDSDLSKTSAQKFRELMGKRLADKPELLDQIVPDFPPHCRRLTPGPGYLEALTKDNLTFIQTPISHFTKDGIVTVDGVHRPVDAIICSTGANVDFAPPFPIVAGEYDLSRDWRPEGKFEFPYTYMGVATPGLPNLLQLHGPQSYGSSGTVPHSVETQATYIAKVLRKVSSQGISSIVPRKSAADAFVEYCDAFFPRTNLSRKCSSWANGRRPGGRIHGLWPGSAAHLTNIRREPRWEDYEYTYVHNDNIFAYWGNGVTKKEFDPESDMTSYLRLPEETDLRDLHERWWDL</sequence>
<dbReference type="PANTHER" id="PTHR42877:SF6">
    <property type="entry name" value="MONOOXYGENASE, PUTATIVE (AFU_ORTHOLOGUE AFUA_3G15050)-RELATED"/>
    <property type="match status" value="1"/>
</dbReference>
<dbReference type="PANTHER" id="PTHR42877">
    <property type="entry name" value="L-ORNITHINE N(5)-MONOOXYGENASE-RELATED"/>
    <property type="match status" value="1"/>
</dbReference>
<gene>
    <name evidence="5" type="ORF">D6C78_01783</name>
</gene>
<keyword evidence="3" id="KW-0274">FAD</keyword>
<organism evidence="5 6">
    <name type="scientific">Aureobasidium pullulans</name>
    <name type="common">Black yeast</name>
    <name type="synonym">Pullularia pullulans</name>
    <dbReference type="NCBI Taxonomy" id="5580"/>
    <lineage>
        <taxon>Eukaryota</taxon>
        <taxon>Fungi</taxon>
        <taxon>Dikarya</taxon>
        <taxon>Ascomycota</taxon>
        <taxon>Pezizomycotina</taxon>
        <taxon>Dothideomycetes</taxon>
        <taxon>Dothideomycetidae</taxon>
        <taxon>Dothideales</taxon>
        <taxon>Saccotheciaceae</taxon>
        <taxon>Aureobasidium</taxon>
    </lineage>
</organism>
<dbReference type="InterPro" id="IPR051209">
    <property type="entry name" value="FAD-bind_Monooxygenase_sf"/>
</dbReference>
<dbReference type="GO" id="GO:0050661">
    <property type="term" value="F:NADP binding"/>
    <property type="evidence" value="ECO:0007669"/>
    <property type="project" value="InterPro"/>
</dbReference>
<dbReference type="InterPro" id="IPR036188">
    <property type="entry name" value="FAD/NAD-bd_sf"/>
</dbReference>
<protein>
    <submittedName>
        <fullName evidence="5">FAD/NAD(P)-binding domain-containing protein</fullName>
    </submittedName>
</protein>
<dbReference type="EMBL" id="QZBZ01000020">
    <property type="protein sequence ID" value="TIA41431.1"/>
    <property type="molecule type" value="Genomic_DNA"/>
</dbReference>
<comment type="caution">
    <text evidence="5">The sequence shown here is derived from an EMBL/GenBank/DDBJ whole genome shotgun (WGS) entry which is preliminary data.</text>
</comment>
<reference evidence="5 6" key="1">
    <citation type="submission" date="2018-10" db="EMBL/GenBank/DDBJ databases">
        <title>Fifty Aureobasidium pullulans genomes reveal a recombining polyextremotolerant generalist.</title>
        <authorList>
            <person name="Gostincar C."/>
            <person name="Turk M."/>
            <person name="Zajc J."/>
            <person name="Gunde-Cimerman N."/>
        </authorList>
    </citation>
    <scope>NUCLEOTIDE SEQUENCE [LARGE SCALE GENOMIC DNA]</scope>
    <source>
        <strain evidence="5 6">EXF-1645</strain>
    </source>
</reference>
<accession>A0A4T0C226</accession>
<dbReference type="Pfam" id="PF00743">
    <property type="entry name" value="FMO-like"/>
    <property type="match status" value="1"/>
</dbReference>
<dbReference type="Gene3D" id="3.50.50.60">
    <property type="entry name" value="FAD/NAD(P)-binding domain"/>
    <property type="match status" value="2"/>
</dbReference>
<keyword evidence="2" id="KW-0285">Flavoprotein</keyword>
<proteinExistence type="inferred from homology"/>
<evidence type="ECO:0000256" key="3">
    <source>
        <dbReference type="ARBA" id="ARBA00022827"/>
    </source>
</evidence>
<evidence type="ECO:0000256" key="2">
    <source>
        <dbReference type="ARBA" id="ARBA00022630"/>
    </source>
</evidence>
<dbReference type="GO" id="GO:0050660">
    <property type="term" value="F:flavin adenine dinucleotide binding"/>
    <property type="evidence" value="ECO:0007669"/>
    <property type="project" value="InterPro"/>
</dbReference>
<comment type="similarity">
    <text evidence="1">Belongs to the FAD-binding monooxygenase family.</text>
</comment>
<evidence type="ECO:0000313" key="6">
    <source>
        <dbReference type="Proteomes" id="UP000308724"/>
    </source>
</evidence>
<evidence type="ECO:0000256" key="1">
    <source>
        <dbReference type="ARBA" id="ARBA00010139"/>
    </source>
</evidence>
<keyword evidence="4" id="KW-0560">Oxidoreductase</keyword>
<name>A0A4T0C226_AURPU</name>
<dbReference type="InterPro" id="IPR020946">
    <property type="entry name" value="Flavin_mOase-like"/>
</dbReference>
<dbReference type="Proteomes" id="UP000308724">
    <property type="component" value="Unassembled WGS sequence"/>
</dbReference>
<dbReference type="SUPFAM" id="SSF51905">
    <property type="entry name" value="FAD/NAD(P)-binding domain"/>
    <property type="match status" value="2"/>
</dbReference>
<evidence type="ECO:0000313" key="5">
    <source>
        <dbReference type="EMBL" id="TIA41431.1"/>
    </source>
</evidence>
<evidence type="ECO:0000256" key="4">
    <source>
        <dbReference type="ARBA" id="ARBA00023002"/>
    </source>
</evidence>